<feature type="compositionally biased region" description="Basic and acidic residues" evidence="1">
    <location>
        <begin position="238"/>
        <end position="253"/>
    </location>
</feature>
<gene>
    <name evidence="4" type="primary">LOC116220315</name>
</gene>
<dbReference type="RefSeq" id="XP_031422384.1">
    <property type="nucleotide sequence ID" value="XM_031566524.1"/>
</dbReference>
<name>A0A6P8FAN2_CLUHA</name>
<feature type="compositionally biased region" description="Basic and acidic residues" evidence="1">
    <location>
        <begin position="24"/>
        <end position="45"/>
    </location>
</feature>
<feature type="region of interest" description="Disordered" evidence="1">
    <location>
        <begin position="225"/>
        <end position="269"/>
    </location>
</feature>
<evidence type="ECO:0000313" key="4">
    <source>
        <dbReference type="RefSeq" id="XP_031422384.1"/>
    </source>
</evidence>
<feature type="signal peptide" evidence="2">
    <location>
        <begin position="1"/>
        <end position="15"/>
    </location>
</feature>
<reference evidence="4" key="1">
    <citation type="submission" date="2025-08" db="UniProtKB">
        <authorList>
            <consortium name="RefSeq"/>
        </authorList>
    </citation>
    <scope>IDENTIFICATION</scope>
</reference>
<accession>A0A6P8FAN2</accession>
<dbReference type="Proteomes" id="UP000515152">
    <property type="component" value="Chromosome 4"/>
</dbReference>
<feature type="compositionally biased region" description="Basic residues" evidence="1">
    <location>
        <begin position="46"/>
        <end position="59"/>
    </location>
</feature>
<dbReference type="KEGG" id="char:116220315"/>
<sequence length="504" mass="57271">MKWWFFCVFFSCCLPVPNEEYEGKTVRSEVEAESKTKKQRNERMNQSKKKQRKEAKRLKKEMADRKRTEEKGLKNLKMAVPEVQRVEMAIHPVDVALKVEMANASADPSPAVAVVSAVMTHASTDTSPAIVLDCVDIANASAEAPLTARPVSCPRLDWHKTLQPGRYDLTPEERDQLEEERRRRLLGWFTRREAAKEQANASRDASPEVVLDSVEMGNASTEALDIEAPLTARPMSRQRLDQKNYQPRVDRGEQQTLQPGRCNNLTPAERDQLEEERRIRLLGWFKRREAAKEKAKTVDSISEPEKPAEKEALETVPEKEQQADDGEKEADMRGNKDSDSAGEPPSGIMADVSAHSNLSSDSADDLPTSMIPLFQDFRKGDCNPTLPCAENKSPQLAEGDRRSLSQQLGDGDRERSMSRPRLEWQKYQPRRRRDVQRTPQPGRCDALTPAERDQLEEERRKRLLGWFKRREGATLCLTALNAATQAAESCRKNDSQRGKRILRQ</sequence>
<feature type="compositionally biased region" description="Polar residues" evidence="1">
    <location>
        <begin position="254"/>
        <end position="266"/>
    </location>
</feature>
<proteinExistence type="predicted"/>
<evidence type="ECO:0000256" key="1">
    <source>
        <dbReference type="SAM" id="MobiDB-lite"/>
    </source>
</evidence>
<feature type="region of interest" description="Disordered" evidence="1">
    <location>
        <begin position="385"/>
        <end position="453"/>
    </location>
</feature>
<organism evidence="3 4">
    <name type="scientific">Clupea harengus</name>
    <name type="common">Atlantic herring</name>
    <dbReference type="NCBI Taxonomy" id="7950"/>
    <lineage>
        <taxon>Eukaryota</taxon>
        <taxon>Metazoa</taxon>
        <taxon>Chordata</taxon>
        <taxon>Craniata</taxon>
        <taxon>Vertebrata</taxon>
        <taxon>Euteleostomi</taxon>
        <taxon>Actinopterygii</taxon>
        <taxon>Neopterygii</taxon>
        <taxon>Teleostei</taxon>
        <taxon>Clupei</taxon>
        <taxon>Clupeiformes</taxon>
        <taxon>Clupeoidei</taxon>
        <taxon>Clupeidae</taxon>
        <taxon>Clupea</taxon>
    </lineage>
</organism>
<evidence type="ECO:0000313" key="3">
    <source>
        <dbReference type="Proteomes" id="UP000515152"/>
    </source>
</evidence>
<feature type="compositionally biased region" description="Basic and acidic residues" evidence="1">
    <location>
        <begin position="292"/>
        <end position="322"/>
    </location>
</feature>
<feature type="compositionally biased region" description="Basic and acidic residues" evidence="1">
    <location>
        <begin position="60"/>
        <end position="69"/>
    </location>
</feature>
<evidence type="ECO:0000256" key="2">
    <source>
        <dbReference type="SAM" id="SignalP"/>
    </source>
</evidence>
<feature type="compositionally biased region" description="Basic and acidic residues" evidence="1">
    <location>
        <begin position="410"/>
        <end position="424"/>
    </location>
</feature>
<dbReference type="AlphaFoldDB" id="A0A6P8FAN2"/>
<dbReference type="GeneID" id="116220315"/>
<feature type="region of interest" description="Disordered" evidence="1">
    <location>
        <begin position="292"/>
        <end position="367"/>
    </location>
</feature>
<feature type="chain" id="PRO_5027849499" evidence="2">
    <location>
        <begin position="16"/>
        <end position="504"/>
    </location>
</feature>
<keyword evidence="2" id="KW-0732">Signal</keyword>
<keyword evidence="3" id="KW-1185">Reference proteome</keyword>
<protein>
    <submittedName>
        <fullName evidence="4">Uncharacterized protein LOC116220315</fullName>
    </submittedName>
</protein>
<feature type="compositionally biased region" description="Basic and acidic residues" evidence="1">
    <location>
        <begin position="329"/>
        <end position="339"/>
    </location>
</feature>
<feature type="region of interest" description="Disordered" evidence="1">
    <location>
        <begin position="24"/>
        <end position="69"/>
    </location>
</feature>